<evidence type="ECO:0000313" key="11">
    <source>
        <dbReference type="Proteomes" id="UP000823865"/>
    </source>
</evidence>
<accession>A0A9E2L754</accession>
<dbReference type="Gene3D" id="1.10.357.140">
    <property type="entry name" value="UbiA prenyltransferase"/>
    <property type="match status" value="1"/>
</dbReference>
<feature type="transmembrane region" description="Helical" evidence="8">
    <location>
        <begin position="105"/>
        <end position="123"/>
    </location>
</feature>
<dbReference type="GO" id="GO:0009234">
    <property type="term" value="P:menaquinone biosynthetic process"/>
    <property type="evidence" value="ECO:0007669"/>
    <property type="project" value="UniProtKB-UniRule"/>
</dbReference>
<dbReference type="NCBIfam" id="TIGR00751">
    <property type="entry name" value="menA"/>
    <property type="match status" value="1"/>
</dbReference>
<comment type="caution">
    <text evidence="10">The sequence shown here is derived from an EMBL/GenBank/DDBJ whole genome shotgun (WGS) entry which is preliminary data.</text>
</comment>
<dbReference type="GO" id="GO:0042371">
    <property type="term" value="P:vitamin K biosynthetic process"/>
    <property type="evidence" value="ECO:0007669"/>
    <property type="project" value="TreeGrafter"/>
</dbReference>
<organism evidence="10 11">
    <name type="scientific">Candidatus Paraprevotella stercoravium</name>
    <dbReference type="NCBI Taxonomy" id="2838725"/>
    <lineage>
        <taxon>Bacteria</taxon>
        <taxon>Pseudomonadati</taxon>
        <taxon>Bacteroidota</taxon>
        <taxon>Bacteroidia</taxon>
        <taxon>Bacteroidales</taxon>
        <taxon>Prevotellaceae</taxon>
        <taxon>Paraprevotella</taxon>
    </lineage>
</organism>
<keyword evidence="4 8" id="KW-0808">Transferase</keyword>
<feature type="transmembrane region" description="Helical" evidence="8">
    <location>
        <begin position="177"/>
        <end position="197"/>
    </location>
</feature>
<sequence>MEKNIIKRNSTKAWLLAARPVTLTCAAAPILVALANAWHDQRAIGEAFKWIPAILCLLFAFIMQIDANFINDYFDFVKGVDREDRLGPKRACAEGWITPNAMRTGIALTTLIACLIGLPLIWYGGTEMIAIGIACVLFSFLYTTTLARRGLGDVLVLLFFGIVPVEITYYIQMQAITTATIFLALSIGLATDTLLIVNNYRDRDTDVISGKRTLVILIGARNTEWLYLALGIIACLCCIPLYMEGKRMALIFSLVYLIPHVLTWRKMVSINQGKQLNEVLGATARNIFVLGILISIGLLF</sequence>
<keyword evidence="6 8" id="KW-1133">Transmembrane helix</keyword>
<dbReference type="CDD" id="cd13962">
    <property type="entry name" value="PT_UbiA_UBIAD1"/>
    <property type="match status" value="1"/>
</dbReference>
<keyword evidence="3 8" id="KW-1003">Cell membrane</keyword>
<evidence type="ECO:0000256" key="2">
    <source>
        <dbReference type="ARBA" id="ARBA00022428"/>
    </source>
</evidence>
<feature type="transmembrane region" description="Helical" evidence="8">
    <location>
        <begin position="249"/>
        <end position="267"/>
    </location>
</feature>
<name>A0A9E2L754_9BACT</name>
<dbReference type="HAMAP" id="MF_01937">
    <property type="entry name" value="MenA_1"/>
    <property type="match status" value="1"/>
</dbReference>
<dbReference type="EMBL" id="JAHLFU010000081">
    <property type="protein sequence ID" value="MBU3853003.1"/>
    <property type="molecule type" value="Genomic_DNA"/>
</dbReference>
<comment type="similarity">
    <text evidence="8">Belongs to the MenA family. Type 1 subfamily.</text>
</comment>
<comment type="function">
    <text evidence="8">Conversion of 1,4-dihydroxy-2-naphthoate (DHNA) to demethylmenaquinone (DMK).</text>
</comment>
<keyword evidence="2 8" id="KW-0474">Menaquinone biosynthesis</keyword>
<evidence type="ECO:0000256" key="5">
    <source>
        <dbReference type="ARBA" id="ARBA00022692"/>
    </source>
</evidence>
<dbReference type="Proteomes" id="UP000823865">
    <property type="component" value="Unassembled WGS sequence"/>
</dbReference>
<evidence type="ECO:0000256" key="9">
    <source>
        <dbReference type="NCBIfam" id="TIGR00751"/>
    </source>
</evidence>
<dbReference type="EC" id="2.5.1.74" evidence="8 9"/>
<dbReference type="InterPro" id="IPR000537">
    <property type="entry name" value="UbiA_prenyltransferase"/>
</dbReference>
<evidence type="ECO:0000313" key="10">
    <source>
        <dbReference type="EMBL" id="MBU3853003.1"/>
    </source>
</evidence>
<keyword evidence="7 8" id="KW-0472">Membrane</keyword>
<evidence type="ECO:0000256" key="8">
    <source>
        <dbReference type="HAMAP-Rule" id="MF_01937"/>
    </source>
</evidence>
<comment type="catalytic activity">
    <reaction evidence="8">
        <text>an all-trans-polyprenyl diphosphate + 1,4-dihydroxy-2-naphthoate + H(+) = a 2-demethylmenaquinol + CO2 + diphosphate</text>
        <dbReference type="Rhea" id="RHEA:26478"/>
        <dbReference type="Rhea" id="RHEA-COMP:9563"/>
        <dbReference type="Rhea" id="RHEA-COMP:9564"/>
        <dbReference type="ChEBI" id="CHEBI:11173"/>
        <dbReference type="ChEBI" id="CHEBI:15378"/>
        <dbReference type="ChEBI" id="CHEBI:16526"/>
        <dbReference type="ChEBI" id="CHEBI:33019"/>
        <dbReference type="ChEBI" id="CHEBI:55437"/>
        <dbReference type="ChEBI" id="CHEBI:58914"/>
        <dbReference type="EC" id="2.5.1.74"/>
    </reaction>
</comment>
<evidence type="ECO:0000256" key="3">
    <source>
        <dbReference type="ARBA" id="ARBA00022475"/>
    </source>
</evidence>
<evidence type="ECO:0000256" key="7">
    <source>
        <dbReference type="ARBA" id="ARBA00023136"/>
    </source>
</evidence>
<gene>
    <name evidence="8 10" type="primary">menA</name>
    <name evidence="10" type="ORF">H9789_04160</name>
</gene>
<dbReference type="GO" id="GO:0046428">
    <property type="term" value="F:1,4-dihydroxy-2-naphthoate polyprenyltransferase activity"/>
    <property type="evidence" value="ECO:0007669"/>
    <property type="project" value="UniProtKB-UniRule"/>
</dbReference>
<feature type="transmembrane region" description="Helical" evidence="8">
    <location>
        <begin position="225"/>
        <end position="243"/>
    </location>
</feature>
<evidence type="ECO:0000256" key="6">
    <source>
        <dbReference type="ARBA" id="ARBA00022989"/>
    </source>
</evidence>
<dbReference type="PANTHER" id="PTHR13929">
    <property type="entry name" value="1,4-DIHYDROXY-2-NAPHTHOATE OCTAPRENYLTRANSFERASE"/>
    <property type="match status" value="1"/>
</dbReference>
<dbReference type="InterPro" id="IPR044878">
    <property type="entry name" value="UbiA_sf"/>
</dbReference>
<dbReference type="InterPro" id="IPR026046">
    <property type="entry name" value="UBIAD1"/>
</dbReference>
<feature type="transmembrane region" description="Helical" evidence="8">
    <location>
        <begin position="129"/>
        <end position="147"/>
    </location>
</feature>
<dbReference type="PIRSF" id="PIRSF005355">
    <property type="entry name" value="UBIAD1"/>
    <property type="match status" value="1"/>
</dbReference>
<dbReference type="Pfam" id="PF01040">
    <property type="entry name" value="UbiA"/>
    <property type="match status" value="1"/>
</dbReference>
<proteinExistence type="inferred from homology"/>
<dbReference type="GO" id="GO:0005886">
    <property type="term" value="C:plasma membrane"/>
    <property type="evidence" value="ECO:0007669"/>
    <property type="project" value="UniProtKB-SubCell"/>
</dbReference>
<dbReference type="InterPro" id="IPR004657">
    <property type="entry name" value="MenA"/>
</dbReference>
<feature type="transmembrane region" description="Helical" evidence="8">
    <location>
        <begin position="154"/>
        <end position="171"/>
    </location>
</feature>
<evidence type="ECO:0000256" key="1">
    <source>
        <dbReference type="ARBA" id="ARBA00004141"/>
    </source>
</evidence>
<comment type="subcellular location">
    <subcellularLocation>
        <location evidence="8">Cell membrane</location>
        <topology evidence="8">Multi-pass membrane protein</topology>
    </subcellularLocation>
    <subcellularLocation>
        <location evidence="1">Membrane</location>
        <topology evidence="1">Multi-pass membrane protein</topology>
    </subcellularLocation>
</comment>
<feature type="transmembrane region" description="Helical" evidence="8">
    <location>
        <begin position="47"/>
        <end position="65"/>
    </location>
</feature>
<evidence type="ECO:0000256" key="4">
    <source>
        <dbReference type="ARBA" id="ARBA00022679"/>
    </source>
</evidence>
<reference evidence="10" key="2">
    <citation type="submission" date="2021-04" db="EMBL/GenBank/DDBJ databases">
        <authorList>
            <person name="Gilroy R."/>
        </authorList>
    </citation>
    <scope>NUCLEOTIDE SEQUENCE</scope>
    <source>
        <strain evidence="10">G3-2149</strain>
    </source>
</reference>
<reference evidence="10" key="1">
    <citation type="journal article" date="2021" name="PeerJ">
        <title>Extensive microbial diversity within the chicken gut microbiome revealed by metagenomics and culture.</title>
        <authorList>
            <person name="Gilroy R."/>
            <person name="Ravi A."/>
            <person name="Getino M."/>
            <person name="Pursley I."/>
            <person name="Horton D.L."/>
            <person name="Alikhan N.F."/>
            <person name="Baker D."/>
            <person name="Gharbi K."/>
            <person name="Hall N."/>
            <person name="Watson M."/>
            <person name="Adriaenssens E.M."/>
            <person name="Foster-Nyarko E."/>
            <person name="Jarju S."/>
            <person name="Secka A."/>
            <person name="Antonio M."/>
            <person name="Oren A."/>
            <person name="Chaudhuri R.R."/>
            <person name="La Ragione R."/>
            <person name="Hildebrand F."/>
            <person name="Pallen M.J."/>
        </authorList>
    </citation>
    <scope>NUCLEOTIDE SEQUENCE</scope>
    <source>
        <strain evidence="10">G3-2149</strain>
    </source>
</reference>
<comment type="pathway">
    <text evidence="8">Quinol/quinone metabolism; menaquinone biosynthesis; menaquinol from 1,4-dihydroxy-2-naphthoate: step 1/2.</text>
</comment>
<protein>
    <recommendedName>
        <fullName evidence="8 9">1,4-dihydroxy-2-naphthoate octaprenyltransferase</fullName>
        <shortName evidence="8">DHNA-octaprenyltransferase</shortName>
        <ecNumber evidence="8 9">2.5.1.74</ecNumber>
    </recommendedName>
</protein>
<dbReference type="AlphaFoldDB" id="A0A9E2L754"/>
<dbReference type="PANTHER" id="PTHR13929:SF0">
    <property type="entry name" value="UBIA PRENYLTRANSFERASE DOMAIN-CONTAINING PROTEIN 1"/>
    <property type="match status" value="1"/>
</dbReference>
<keyword evidence="5 8" id="KW-0812">Transmembrane</keyword>
<feature type="transmembrane region" description="Helical" evidence="8">
    <location>
        <begin position="279"/>
        <end position="299"/>
    </location>
</feature>